<comment type="caution">
    <text evidence="4">The sequence shown here is derived from an EMBL/GenBank/DDBJ whole genome shotgun (WGS) entry which is preliminary data.</text>
</comment>
<feature type="region of interest" description="Disordered" evidence="3">
    <location>
        <begin position="368"/>
        <end position="405"/>
    </location>
</feature>
<sequence length="452" mass="47697">MHFNIKVFTTQIGSRRFLHQVLHNTAPPFLIPIMAITPSTSKRRVRHSLPAVMMRAGTSKGLFIHRSHLPPSQDEWATPLLAAMGSRYNDARQIDGVGGGSSVTSKVAVVAPSERPGVDVEYTFVQVAVGSENIDMSGNCGNICSGVGPFAVQERLVTPTPGAQSVDVRIFNTNTSKLIVETVAVDEDGNVEEDGDCLIPGVKGAGSEIKVAFVDPVGSMTGKLFPSGQRSEKIVVEGLLASGDFVVDVTLIDSANPFVFVDSEGLPAPIREQPADSPLALEVAEAIRRQGAVRMGLASSVEAAGLVRGTPKLAYLSRPSNGEAGKEAADIQVLAYSMGKPHPSFQLTGGVTLASAVTSEGTVAHRIAGGSESAQPAADLPTPRRTPSPSEKVGSSPADEHNLGRTVRIKHGSGIMDVEVKTREGEDGVAVDRCIVTRTARRLFEGNVLYYS</sequence>
<proteinExistence type="inferred from homology"/>
<evidence type="ECO:0000313" key="5">
    <source>
        <dbReference type="Proteomes" id="UP000027238"/>
    </source>
</evidence>
<evidence type="ECO:0008006" key="6">
    <source>
        <dbReference type="Google" id="ProtNLM"/>
    </source>
</evidence>
<evidence type="ECO:0000256" key="1">
    <source>
        <dbReference type="ARBA" id="ARBA00007673"/>
    </source>
</evidence>
<dbReference type="AlphaFoldDB" id="A0A066XR14"/>
<dbReference type="Pfam" id="PF04303">
    <property type="entry name" value="PrpF"/>
    <property type="match status" value="1"/>
</dbReference>
<evidence type="ECO:0000256" key="3">
    <source>
        <dbReference type="SAM" id="MobiDB-lite"/>
    </source>
</evidence>
<dbReference type="Proteomes" id="UP000027238">
    <property type="component" value="Unassembled WGS sequence"/>
</dbReference>
<evidence type="ECO:0000256" key="2">
    <source>
        <dbReference type="ARBA" id="ARBA00023235"/>
    </source>
</evidence>
<keyword evidence="2" id="KW-0413">Isomerase</keyword>
<organism evidence="4 5">
    <name type="scientific">Colletotrichum sublineola</name>
    <name type="common">Sorghum anthracnose fungus</name>
    <dbReference type="NCBI Taxonomy" id="1173701"/>
    <lineage>
        <taxon>Eukaryota</taxon>
        <taxon>Fungi</taxon>
        <taxon>Dikarya</taxon>
        <taxon>Ascomycota</taxon>
        <taxon>Pezizomycotina</taxon>
        <taxon>Sordariomycetes</taxon>
        <taxon>Hypocreomycetidae</taxon>
        <taxon>Glomerellales</taxon>
        <taxon>Glomerellaceae</taxon>
        <taxon>Colletotrichum</taxon>
        <taxon>Colletotrichum graminicola species complex</taxon>
    </lineage>
</organism>
<dbReference type="PANTHER" id="PTHR43709:SF2">
    <property type="entry name" value="DUF453 DOMAIN PROTEIN (AFU_ORTHOLOGUE AFUA_6G00360)"/>
    <property type="match status" value="1"/>
</dbReference>
<dbReference type="HOGENOM" id="CLU_026443_0_1_1"/>
<dbReference type="EMBL" id="JMSE01000211">
    <property type="protein sequence ID" value="KDN71307.1"/>
    <property type="molecule type" value="Genomic_DNA"/>
</dbReference>
<dbReference type="OMA" id="MQRIPCV"/>
<keyword evidence="5" id="KW-1185">Reference proteome</keyword>
<accession>A0A066XR14</accession>
<dbReference type="SUPFAM" id="SSF54506">
    <property type="entry name" value="Diaminopimelate epimerase-like"/>
    <property type="match status" value="2"/>
</dbReference>
<comment type="similarity">
    <text evidence="1">Belongs to the PrpF family.</text>
</comment>
<dbReference type="InterPro" id="IPR007400">
    <property type="entry name" value="PrpF-like"/>
</dbReference>
<dbReference type="PANTHER" id="PTHR43709">
    <property type="entry name" value="ACONITATE ISOMERASE-RELATED"/>
    <property type="match status" value="1"/>
</dbReference>
<dbReference type="STRING" id="1173701.A0A066XR14"/>
<dbReference type="GO" id="GO:0016853">
    <property type="term" value="F:isomerase activity"/>
    <property type="evidence" value="ECO:0007669"/>
    <property type="project" value="UniProtKB-KW"/>
</dbReference>
<dbReference type="Gene3D" id="3.10.310.10">
    <property type="entry name" value="Diaminopimelate Epimerase, Chain A, domain 1"/>
    <property type="match status" value="2"/>
</dbReference>
<dbReference type="OrthoDB" id="10267539at2759"/>
<protein>
    <recommendedName>
        <fullName evidence="6">PrpF protein</fullName>
    </recommendedName>
</protein>
<gene>
    <name evidence="4" type="ORF">CSUB01_07819</name>
</gene>
<name>A0A066XR14_COLSU</name>
<reference evidence="5" key="1">
    <citation type="journal article" date="2014" name="Genome Announc.">
        <title>Draft genome sequence of Colletotrichum sublineola, a destructive pathogen of cultivated sorghum.</title>
        <authorList>
            <person name="Baroncelli R."/>
            <person name="Sanz-Martin J.M."/>
            <person name="Rech G.E."/>
            <person name="Sukno S.A."/>
            <person name="Thon M.R."/>
        </authorList>
    </citation>
    <scope>NUCLEOTIDE SEQUENCE [LARGE SCALE GENOMIC DNA]</scope>
    <source>
        <strain evidence="5">TX430BB</strain>
    </source>
</reference>
<evidence type="ECO:0000313" key="4">
    <source>
        <dbReference type="EMBL" id="KDN71307.1"/>
    </source>
</evidence>
<dbReference type="eggNOG" id="ENOG502SIH5">
    <property type="taxonomic scope" value="Eukaryota"/>
</dbReference>